<proteinExistence type="predicted"/>
<protein>
    <recommendedName>
        <fullName evidence="4">Non-specific serine/threonine protein kinase</fullName>
    </recommendedName>
</protein>
<evidence type="ECO:0000313" key="2">
    <source>
        <dbReference type="EMBL" id="KAK7056310.1"/>
    </source>
</evidence>
<comment type="caution">
    <text evidence="2">The sequence shown here is derived from an EMBL/GenBank/DDBJ whole genome shotgun (WGS) entry which is preliminary data.</text>
</comment>
<evidence type="ECO:0000256" key="1">
    <source>
        <dbReference type="SAM" id="MobiDB-lite"/>
    </source>
</evidence>
<dbReference type="Proteomes" id="UP001383192">
    <property type="component" value="Unassembled WGS sequence"/>
</dbReference>
<keyword evidence="3" id="KW-1185">Reference proteome</keyword>
<dbReference type="EMBL" id="JAYKXP010000007">
    <property type="protein sequence ID" value="KAK7056310.1"/>
    <property type="molecule type" value="Genomic_DNA"/>
</dbReference>
<evidence type="ECO:0000313" key="3">
    <source>
        <dbReference type="Proteomes" id="UP001383192"/>
    </source>
</evidence>
<dbReference type="InterPro" id="IPR011009">
    <property type="entry name" value="Kinase-like_dom_sf"/>
</dbReference>
<dbReference type="AlphaFoldDB" id="A0AAW0DXA3"/>
<feature type="region of interest" description="Disordered" evidence="1">
    <location>
        <begin position="197"/>
        <end position="217"/>
    </location>
</feature>
<dbReference type="SUPFAM" id="SSF56112">
    <property type="entry name" value="Protein kinase-like (PK-like)"/>
    <property type="match status" value="1"/>
</dbReference>
<evidence type="ECO:0008006" key="4">
    <source>
        <dbReference type="Google" id="ProtNLM"/>
    </source>
</evidence>
<sequence>MHCLAMNWRPRQPAQTPESAGYNGTPAKATQTRRLAINWQSYIDQNSELQKEIKKEIRILESKLRRVQISIEYLQQFKSFSSPGALPLSLSYPYMLSCNPQATLEEDHEPFVAERNHFLADNRTNAPSSEAKLEAFQKRQINPKSHLVCGRPVCTEKAVPPHFSMKPCVGSATTCPAASPRFRTYPVSQHFARISPRYTAPRKNDGRRSPESSQHVGQQIYVHPTETYHTDGDIRVRNCSLEHDFLIDLQELKNEIGSGTGESYIKSITCYLEYAREKVIQLGNEEARKWNFPVIIVNNTGGLIGLAAATFVDRPHVEYRGTYSLHIHTTNIEEYYDSARMVCALRIAIGELSSFYTIPNPTALLQPEFPFRNYYTTKDDPTARHYFTYERAVEPKRVFFASGSSRRKLCIKFSRRYCEDAHSFAAKQGFAPNIIAINHFFGWTMIVTENLTGHCVSFESCLQELPTLRNRVREAVIQLHQGGYVHGDIRRANTLVRVLPQGPQVVLLDFDWSGRLGKARYPLTINMQLARPEGVAPNGLITQEHDMQMVEWL</sequence>
<name>A0AAW0DXA3_9AGAR</name>
<accession>A0AAW0DXA3</accession>
<organism evidence="2 3">
    <name type="scientific">Paramarasmius palmivorus</name>
    <dbReference type="NCBI Taxonomy" id="297713"/>
    <lineage>
        <taxon>Eukaryota</taxon>
        <taxon>Fungi</taxon>
        <taxon>Dikarya</taxon>
        <taxon>Basidiomycota</taxon>
        <taxon>Agaricomycotina</taxon>
        <taxon>Agaricomycetes</taxon>
        <taxon>Agaricomycetidae</taxon>
        <taxon>Agaricales</taxon>
        <taxon>Marasmiineae</taxon>
        <taxon>Marasmiaceae</taxon>
        <taxon>Paramarasmius</taxon>
    </lineage>
</organism>
<gene>
    <name evidence="2" type="ORF">VNI00_002863</name>
</gene>
<reference evidence="2 3" key="1">
    <citation type="submission" date="2024-01" db="EMBL/GenBank/DDBJ databases">
        <title>A draft genome for a cacao thread blight-causing isolate of Paramarasmius palmivorus.</title>
        <authorList>
            <person name="Baruah I.K."/>
            <person name="Bukari Y."/>
            <person name="Amoako-Attah I."/>
            <person name="Meinhardt L.W."/>
            <person name="Bailey B.A."/>
            <person name="Cohen S.P."/>
        </authorList>
    </citation>
    <scope>NUCLEOTIDE SEQUENCE [LARGE SCALE GENOMIC DNA]</scope>
    <source>
        <strain evidence="2 3">GH-12</strain>
    </source>
</reference>
<feature type="region of interest" description="Disordered" evidence="1">
    <location>
        <begin position="1"/>
        <end position="27"/>
    </location>
</feature>